<dbReference type="PROSITE" id="PS50888">
    <property type="entry name" value="BHLH"/>
    <property type="match status" value="1"/>
</dbReference>
<evidence type="ECO:0000313" key="9">
    <source>
        <dbReference type="EMBL" id="KAK1684670.1"/>
    </source>
</evidence>
<evidence type="ECO:0000256" key="2">
    <source>
        <dbReference type="ARBA" id="ARBA00005510"/>
    </source>
</evidence>
<keyword evidence="6" id="KW-0539">Nucleus</keyword>
<keyword evidence="3" id="KW-0805">Transcription regulation</keyword>
<dbReference type="PANTHER" id="PTHR46266">
    <property type="entry name" value="TRANSCRIPTION FACTOR TT8"/>
    <property type="match status" value="1"/>
</dbReference>
<accession>A0AAD8TL64</accession>
<evidence type="ECO:0000256" key="5">
    <source>
        <dbReference type="ARBA" id="ARBA00023163"/>
    </source>
</evidence>
<dbReference type="GO" id="GO:0005634">
    <property type="term" value="C:nucleus"/>
    <property type="evidence" value="ECO:0007669"/>
    <property type="project" value="UniProtKB-SubCell"/>
</dbReference>
<evidence type="ECO:0000256" key="6">
    <source>
        <dbReference type="ARBA" id="ARBA00023242"/>
    </source>
</evidence>
<comment type="caution">
    <text evidence="9">The sequence shown here is derived from an EMBL/GenBank/DDBJ whole genome shotgun (WGS) entry which is preliminary data.</text>
</comment>
<protein>
    <recommendedName>
        <fullName evidence="8">BHLH domain-containing protein</fullName>
    </recommendedName>
</protein>
<name>A0AAD8TL64_LOLMU</name>
<evidence type="ECO:0000256" key="4">
    <source>
        <dbReference type="ARBA" id="ARBA00023159"/>
    </source>
</evidence>
<feature type="compositionally biased region" description="Basic and acidic residues" evidence="7">
    <location>
        <begin position="22"/>
        <end position="35"/>
    </location>
</feature>
<evidence type="ECO:0000313" key="10">
    <source>
        <dbReference type="Proteomes" id="UP001231189"/>
    </source>
</evidence>
<reference evidence="9" key="1">
    <citation type="submission" date="2023-07" db="EMBL/GenBank/DDBJ databases">
        <title>A chromosome-level genome assembly of Lolium multiflorum.</title>
        <authorList>
            <person name="Chen Y."/>
            <person name="Copetti D."/>
            <person name="Kolliker R."/>
            <person name="Studer B."/>
        </authorList>
    </citation>
    <scope>NUCLEOTIDE SEQUENCE</scope>
    <source>
        <strain evidence="9">02402/16</strain>
        <tissue evidence="9">Leaf</tissue>
    </source>
</reference>
<dbReference type="EMBL" id="JAUUTY010000002">
    <property type="protein sequence ID" value="KAK1684670.1"/>
    <property type="molecule type" value="Genomic_DNA"/>
</dbReference>
<sequence>MHGEEHRQHRSPSPVAAAAASNHHETATARDEAPLHDLPPPPPGEEETASTHHTPHQKQDEEDAAKPRHSPPWIHLGDASEDRDDKKQGISVEMAPSAPPSQEEPTQLPSPGKQFRNQLAAAVKSIDWTYAIFWCISTSRPGFLTWNDGFYNGEVKTRKITNSTDLTAADQLVLERSEQLRELYVSLLSGECDHRAKRPAASLSPEDLGDAEWYYTVCMTYAFRPGQGLPGKSFVSNQHIWLCNAQLADTKTFQRALLAKTASIQTVVCIPFMGGVLELGTAEQVLEDTNIVNRIGTSFWEIQFPTCSESEEPSSSPSQNEPGDEANIVFEDLDHNAVEGMMSGEIECLSDGNLELITKEINELYGICEELDVRALEDNWILGGSFEVMSSLEAEPVTDADRITDDVLTRSCSFESSRSSCFTPWKRSSDSSEDMVVSVAGESQKLLKKAMAGGAWTNGGGGDTARGQESNVKGHVMSERRRREKLNEMFLILKSLVPSIHKVDKASVLAETIAYLKELEQRVEELESSRAPSGQADTAGRRRHDIVGKKVSVGSKRKASELGDGNTERGNRPGNIVNITIMDKEVLLEVQCRWKESLMTRVFDALKDLSLDVLSVQSSTPGGLLALKIRAQYAGCTAVSPGIISEALQRAIAKG</sequence>
<evidence type="ECO:0000256" key="7">
    <source>
        <dbReference type="SAM" id="MobiDB-lite"/>
    </source>
</evidence>
<evidence type="ECO:0000256" key="3">
    <source>
        <dbReference type="ARBA" id="ARBA00023015"/>
    </source>
</evidence>
<dbReference type="SMART" id="SM00353">
    <property type="entry name" value="HLH"/>
    <property type="match status" value="1"/>
</dbReference>
<dbReference type="InterPro" id="IPR025610">
    <property type="entry name" value="MYC/MYB_N"/>
</dbReference>
<keyword evidence="10" id="KW-1185">Reference proteome</keyword>
<feature type="compositionally biased region" description="Basic and acidic residues" evidence="7">
    <location>
        <begin position="78"/>
        <end position="88"/>
    </location>
</feature>
<dbReference type="Pfam" id="PF22754">
    <property type="entry name" value="bHLH-TF_ACT-like_plant"/>
    <property type="match status" value="1"/>
</dbReference>
<evidence type="ECO:0000259" key="8">
    <source>
        <dbReference type="PROSITE" id="PS50888"/>
    </source>
</evidence>
<feature type="region of interest" description="Disordered" evidence="7">
    <location>
        <begin position="457"/>
        <end position="480"/>
    </location>
</feature>
<dbReference type="PANTHER" id="PTHR46266:SF3">
    <property type="entry name" value="TRANSCRIPTION FACTOR EGL1"/>
    <property type="match status" value="1"/>
</dbReference>
<organism evidence="9 10">
    <name type="scientific">Lolium multiflorum</name>
    <name type="common">Italian ryegrass</name>
    <name type="synonym">Lolium perenne subsp. multiflorum</name>
    <dbReference type="NCBI Taxonomy" id="4521"/>
    <lineage>
        <taxon>Eukaryota</taxon>
        <taxon>Viridiplantae</taxon>
        <taxon>Streptophyta</taxon>
        <taxon>Embryophyta</taxon>
        <taxon>Tracheophyta</taxon>
        <taxon>Spermatophyta</taxon>
        <taxon>Magnoliopsida</taxon>
        <taxon>Liliopsida</taxon>
        <taxon>Poales</taxon>
        <taxon>Poaceae</taxon>
        <taxon>BOP clade</taxon>
        <taxon>Pooideae</taxon>
        <taxon>Poodae</taxon>
        <taxon>Poeae</taxon>
        <taxon>Poeae Chloroplast Group 2 (Poeae type)</taxon>
        <taxon>Loliodinae</taxon>
        <taxon>Loliinae</taxon>
        <taxon>Lolium</taxon>
    </lineage>
</organism>
<feature type="region of interest" description="Disordered" evidence="7">
    <location>
        <begin position="1"/>
        <end position="113"/>
    </location>
</feature>
<dbReference type="Proteomes" id="UP001231189">
    <property type="component" value="Unassembled WGS sequence"/>
</dbReference>
<dbReference type="Pfam" id="PF14215">
    <property type="entry name" value="bHLH-MYC_N"/>
    <property type="match status" value="1"/>
</dbReference>
<evidence type="ECO:0000256" key="1">
    <source>
        <dbReference type="ARBA" id="ARBA00004123"/>
    </source>
</evidence>
<dbReference type="InterPro" id="IPR011598">
    <property type="entry name" value="bHLH_dom"/>
</dbReference>
<dbReference type="GO" id="GO:0046983">
    <property type="term" value="F:protein dimerization activity"/>
    <property type="evidence" value="ECO:0007669"/>
    <property type="project" value="InterPro"/>
</dbReference>
<feature type="compositionally biased region" description="Basic and acidic residues" evidence="7">
    <location>
        <begin position="558"/>
        <end position="571"/>
    </location>
</feature>
<dbReference type="Gene3D" id="4.10.280.10">
    <property type="entry name" value="Helix-loop-helix DNA-binding domain"/>
    <property type="match status" value="1"/>
</dbReference>
<comment type="similarity">
    <text evidence="2">Belongs to the bHLH protein family.</text>
</comment>
<dbReference type="SUPFAM" id="SSF47459">
    <property type="entry name" value="HLH, helix-loop-helix DNA-binding domain"/>
    <property type="match status" value="1"/>
</dbReference>
<comment type="subcellular location">
    <subcellularLocation>
        <location evidence="1">Nucleus</location>
    </subcellularLocation>
</comment>
<dbReference type="InterPro" id="IPR054502">
    <property type="entry name" value="bHLH-TF_ACT-like_plant"/>
</dbReference>
<keyword evidence="5" id="KW-0804">Transcription</keyword>
<dbReference type="Pfam" id="PF00010">
    <property type="entry name" value="HLH"/>
    <property type="match status" value="1"/>
</dbReference>
<feature type="region of interest" description="Disordered" evidence="7">
    <location>
        <begin position="525"/>
        <end position="573"/>
    </location>
</feature>
<feature type="domain" description="BHLH" evidence="8">
    <location>
        <begin position="470"/>
        <end position="519"/>
    </location>
</feature>
<gene>
    <name evidence="9" type="ORF">QYE76_045518</name>
</gene>
<proteinExistence type="inferred from homology"/>
<dbReference type="AlphaFoldDB" id="A0AAD8TL64"/>
<dbReference type="InterPro" id="IPR036638">
    <property type="entry name" value="HLH_DNA-bd_sf"/>
</dbReference>
<keyword evidence="4" id="KW-0010">Activator</keyword>